<gene>
    <name evidence="1" type="ORF">JQN84_30260</name>
</gene>
<dbReference type="Pfam" id="PF19827">
    <property type="entry name" value="DUF6308"/>
    <property type="match status" value="1"/>
</dbReference>
<dbReference type="RefSeq" id="WP_204962002.1">
    <property type="nucleotide sequence ID" value="NZ_JAFEUO010000014.1"/>
</dbReference>
<keyword evidence="2" id="KW-1185">Reference proteome</keyword>
<sequence length="218" mass="23478">MQIEDLVRARIRGVLGVPGIDGLVAAYFSPEGPFAGTSFDLVGENPPDLLTLDDLLATTLLDISWRPLAIRALLAGGDHVSAALTAIPADLDLWNADPDTLQAATALHRWLDDLPGVGPVTASKLLARKRPRLVPIHDEIVLRVLAPPKKQLWVTLAAALSESALRDEIEGLRPAGIDSPSLLRLLDVAIWTRHSRSRNARDARTAVGIPEPVITFAE</sequence>
<evidence type="ECO:0000313" key="2">
    <source>
        <dbReference type="Proteomes" id="UP000809587"/>
    </source>
</evidence>
<dbReference type="EMBL" id="JAFEUO010000014">
    <property type="protein sequence ID" value="MBM7086816.1"/>
    <property type="molecule type" value="Genomic_DNA"/>
</dbReference>
<protein>
    <recommendedName>
        <fullName evidence="3">DNA-3-methyladenine glycosylase 2 family protein</fullName>
    </recommendedName>
</protein>
<dbReference type="InterPro" id="IPR046275">
    <property type="entry name" value="DUF6308"/>
</dbReference>
<evidence type="ECO:0008006" key="3">
    <source>
        <dbReference type="Google" id="ProtNLM"/>
    </source>
</evidence>
<name>A0ABS2JKU0_9ACTN</name>
<proteinExistence type="predicted"/>
<dbReference type="InterPro" id="IPR011257">
    <property type="entry name" value="DNA_glycosylase"/>
</dbReference>
<accession>A0ABS2JKU0</accession>
<comment type="caution">
    <text evidence="1">The sequence shown here is derived from an EMBL/GenBank/DDBJ whole genome shotgun (WGS) entry which is preliminary data.</text>
</comment>
<dbReference type="SUPFAM" id="SSF48150">
    <property type="entry name" value="DNA-glycosylase"/>
    <property type="match status" value="1"/>
</dbReference>
<organism evidence="1 2">
    <name type="scientific">Micromonospora humidisoli</name>
    <dbReference type="NCBI Taxonomy" id="2807622"/>
    <lineage>
        <taxon>Bacteria</taxon>
        <taxon>Bacillati</taxon>
        <taxon>Actinomycetota</taxon>
        <taxon>Actinomycetes</taxon>
        <taxon>Micromonosporales</taxon>
        <taxon>Micromonosporaceae</taxon>
        <taxon>Micromonospora</taxon>
    </lineage>
</organism>
<evidence type="ECO:0000313" key="1">
    <source>
        <dbReference type="EMBL" id="MBM7086816.1"/>
    </source>
</evidence>
<dbReference type="Proteomes" id="UP000809587">
    <property type="component" value="Unassembled WGS sequence"/>
</dbReference>
<reference evidence="1 2" key="1">
    <citation type="submission" date="2021-02" db="EMBL/GenBank/DDBJ databases">
        <authorList>
            <person name="Lee D.-H."/>
        </authorList>
    </citation>
    <scope>NUCLEOTIDE SEQUENCE [LARGE SCALE GENOMIC DNA]</scope>
    <source>
        <strain evidence="1 2">MMS20-R2-29</strain>
    </source>
</reference>